<evidence type="ECO:0000313" key="1">
    <source>
        <dbReference type="EMBL" id="SLN40984.1"/>
    </source>
</evidence>
<name>A0A1Y5SHR7_9RHOB</name>
<evidence type="ECO:0000313" key="2">
    <source>
        <dbReference type="Proteomes" id="UP000193077"/>
    </source>
</evidence>
<reference evidence="1 2" key="1">
    <citation type="submission" date="2017-03" db="EMBL/GenBank/DDBJ databases">
        <authorList>
            <person name="Afonso C.L."/>
            <person name="Miller P.J."/>
            <person name="Scott M.A."/>
            <person name="Spackman E."/>
            <person name="Goraichik I."/>
            <person name="Dimitrov K.M."/>
            <person name="Suarez D.L."/>
            <person name="Swayne D.E."/>
        </authorList>
    </citation>
    <scope>NUCLEOTIDE SEQUENCE [LARGE SCALE GENOMIC DNA]</scope>
    <source>
        <strain evidence="1 2">CECT 7639</strain>
    </source>
</reference>
<dbReference type="RefSeq" id="WP_085795629.1">
    <property type="nucleotide sequence ID" value="NZ_FWFO01000001.1"/>
</dbReference>
<protein>
    <submittedName>
        <fullName evidence="1">Uncharacterized protein</fullName>
    </submittedName>
</protein>
<dbReference type="OrthoDB" id="7855436at2"/>
<gene>
    <name evidence="1" type="ORF">TRL7639_02119</name>
</gene>
<proteinExistence type="predicted"/>
<accession>A0A1Y5SHR7</accession>
<organism evidence="1 2">
    <name type="scientific">Falsiruegeria litorea R37</name>
    <dbReference type="NCBI Taxonomy" id="1200284"/>
    <lineage>
        <taxon>Bacteria</taxon>
        <taxon>Pseudomonadati</taxon>
        <taxon>Pseudomonadota</taxon>
        <taxon>Alphaproteobacteria</taxon>
        <taxon>Rhodobacterales</taxon>
        <taxon>Roseobacteraceae</taxon>
        <taxon>Falsiruegeria</taxon>
    </lineage>
</organism>
<sequence length="138" mass="16513">MQFNTEFDPETPLERSALRAVKTARWFVWEWRDTNIDVGGRRLRQMTPTLERLMDGILFDMQDETVLEVFEKVIVEHLNTLLEDYGTRALYRNTRGDELRSHELEHGRDLIETWKSFKHARQHVIDLRRARIIADQFG</sequence>
<dbReference type="Proteomes" id="UP000193077">
    <property type="component" value="Unassembled WGS sequence"/>
</dbReference>
<dbReference type="EMBL" id="FWFO01000001">
    <property type="protein sequence ID" value="SLN40984.1"/>
    <property type="molecule type" value="Genomic_DNA"/>
</dbReference>
<dbReference type="AlphaFoldDB" id="A0A1Y5SHR7"/>
<keyword evidence="2" id="KW-1185">Reference proteome</keyword>